<dbReference type="InterPro" id="IPR041468">
    <property type="entry name" value="HTH_ParB/Spo0J"/>
</dbReference>
<dbReference type="Proteomes" id="UP000318055">
    <property type="component" value="Chromosome"/>
</dbReference>
<dbReference type="Gene3D" id="3.90.1530.30">
    <property type="match status" value="1"/>
</dbReference>
<dbReference type="SMART" id="SM00470">
    <property type="entry name" value="ParB"/>
    <property type="match status" value="1"/>
</dbReference>
<dbReference type="CDD" id="cd16393">
    <property type="entry name" value="SPO0J_N"/>
    <property type="match status" value="1"/>
</dbReference>
<name>A0A518RI22_9SPHN</name>
<evidence type="ECO:0000259" key="6">
    <source>
        <dbReference type="SMART" id="SM00470"/>
    </source>
</evidence>
<evidence type="ECO:0000313" key="7">
    <source>
        <dbReference type="EMBL" id="QDX27095.1"/>
    </source>
</evidence>
<keyword evidence="2" id="KW-0159">Chromosome partition</keyword>
<keyword evidence="3" id="KW-0238">DNA-binding</keyword>
<dbReference type="KEGG" id="ssua:FPZ54_14510"/>
<dbReference type="NCBIfam" id="TIGR00180">
    <property type="entry name" value="parB_part"/>
    <property type="match status" value="1"/>
</dbReference>
<dbReference type="RefSeq" id="WP_145848338.1">
    <property type="nucleotide sequence ID" value="NZ_CP042239.1"/>
</dbReference>
<dbReference type="OrthoDB" id="9802051at2"/>
<evidence type="ECO:0000256" key="1">
    <source>
        <dbReference type="ARBA" id="ARBA00006295"/>
    </source>
</evidence>
<dbReference type="FunFam" id="1.10.10.2830:FF:000001">
    <property type="entry name" value="Chromosome partitioning protein ParB"/>
    <property type="match status" value="1"/>
</dbReference>
<protein>
    <submittedName>
        <fullName evidence="7">ParB/RepB/Spo0J family partition protein</fullName>
    </submittedName>
</protein>
<feature type="region of interest" description="Disordered" evidence="5">
    <location>
        <begin position="238"/>
        <end position="257"/>
    </location>
</feature>
<gene>
    <name evidence="7" type="ORF">FPZ54_14510</name>
</gene>
<evidence type="ECO:0000313" key="8">
    <source>
        <dbReference type="Proteomes" id="UP000318055"/>
    </source>
</evidence>
<dbReference type="GO" id="GO:0007059">
    <property type="term" value="P:chromosome segregation"/>
    <property type="evidence" value="ECO:0007669"/>
    <property type="project" value="UniProtKB-KW"/>
</dbReference>
<dbReference type="EMBL" id="CP042239">
    <property type="protein sequence ID" value="QDX27095.1"/>
    <property type="molecule type" value="Genomic_DNA"/>
</dbReference>
<dbReference type="InterPro" id="IPR036086">
    <property type="entry name" value="ParB/Sulfiredoxin_sf"/>
</dbReference>
<feature type="compositionally biased region" description="Low complexity" evidence="5">
    <location>
        <begin position="1"/>
        <end position="21"/>
    </location>
</feature>
<evidence type="ECO:0000256" key="4">
    <source>
        <dbReference type="ARBA" id="ARBA00025472"/>
    </source>
</evidence>
<dbReference type="InterPro" id="IPR050336">
    <property type="entry name" value="Chromosome_partition/occlusion"/>
</dbReference>
<proteinExistence type="inferred from homology"/>
<dbReference type="Gene3D" id="1.10.10.2830">
    <property type="match status" value="1"/>
</dbReference>
<dbReference type="Pfam" id="PF17762">
    <property type="entry name" value="HTH_ParB"/>
    <property type="match status" value="1"/>
</dbReference>
<feature type="region of interest" description="Disordered" evidence="5">
    <location>
        <begin position="1"/>
        <end position="55"/>
    </location>
</feature>
<feature type="domain" description="ParB-like N-terminal" evidence="6">
    <location>
        <begin position="56"/>
        <end position="145"/>
    </location>
</feature>
<dbReference type="GO" id="GO:0005694">
    <property type="term" value="C:chromosome"/>
    <property type="evidence" value="ECO:0007669"/>
    <property type="project" value="TreeGrafter"/>
</dbReference>
<dbReference type="GO" id="GO:0045881">
    <property type="term" value="P:positive regulation of sporulation resulting in formation of a cellular spore"/>
    <property type="evidence" value="ECO:0007669"/>
    <property type="project" value="TreeGrafter"/>
</dbReference>
<comment type="function">
    <text evidence="4">Involved in chromosome partition. Localize to both poles of the predivisional cell following completion of DNA replication. Binds to the DNA origin of replication.</text>
</comment>
<dbReference type="FunFam" id="3.90.1530.30:FF:000001">
    <property type="entry name" value="Chromosome partitioning protein ParB"/>
    <property type="match status" value="1"/>
</dbReference>
<accession>A0A518RI22</accession>
<evidence type="ECO:0000256" key="2">
    <source>
        <dbReference type="ARBA" id="ARBA00022829"/>
    </source>
</evidence>
<dbReference type="InterPro" id="IPR003115">
    <property type="entry name" value="ParB_N"/>
</dbReference>
<keyword evidence="8" id="KW-1185">Reference proteome</keyword>
<dbReference type="SUPFAM" id="SSF110849">
    <property type="entry name" value="ParB/Sulfiredoxin"/>
    <property type="match status" value="1"/>
</dbReference>
<dbReference type="Pfam" id="PF23552">
    <property type="entry name" value="ParB_C"/>
    <property type="match status" value="1"/>
</dbReference>
<sequence>MTEETPQGTATPAASSPALSTRKTRPGLGRGLSALLGDAEREEPVRPGTEPSMGVRMLPVSSLAPHPEQPRRHFDEDALEELAKSIAMRGLIQPIVVRPHGKDYQIVAGERRWRAAQRARLHEVPVIVRDLDEAQTLEIAIVENIQREDLNAIEEAEAYSKLINDFGHSQEALAKIVHKSRSHIANLIRLLDLPQSVRQRVVEGGLTMGHARALIGAPDPEKLARIVVERDLSVRDTEKLAREAKPRTAGKGGDKVGGASNADIAALERQLGDVLGLNVKISFGEKGGALTLTYSTLDQLDMICQRLTGEKI</sequence>
<dbReference type="AlphaFoldDB" id="A0A518RI22"/>
<evidence type="ECO:0000256" key="3">
    <source>
        <dbReference type="ARBA" id="ARBA00023125"/>
    </source>
</evidence>
<organism evidence="7 8">
    <name type="scientific">Sphingomonas suaedae</name>
    <dbReference type="NCBI Taxonomy" id="2599297"/>
    <lineage>
        <taxon>Bacteria</taxon>
        <taxon>Pseudomonadati</taxon>
        <taxon>Pseudomonadota</taxon>
        <taxon>Alphaproteobacteria</taxon>
        <taxon>Sphingomonadales</taxon>
        <taxon>Sphingomonadaceae</taxon>
        <taxon>Sphingomonas</taxon>
    </lineage>
</organism>
<dbReference type="InterPro" id="IPR004437">
    <property type="entry name" value="ParB/RepB/Spo0J"/>
</dbReference>
<dbReference type="PANTHER" id="PTHR33375:SF1">
    <property type="entry name" value="CHROMOSOME-PARTITIONING PROTEIN PARB-RELATED"/>
    <property type="match status" value="1"/>
</dbReference>
<dbReference type="Pfam" id="PF02195">
    <property type="entry name" value="ParB_N"/>
    <property type="match status" value="1"/>
</dbReference>
<dbReference type="InterPro" id="IPR057240">
    <property type="entry name" value="ParB_dimer_C"/>
</dbReference>
<evidence type="ECO:0000256" key="5">
    <source>
        <dbReference type="SAM" id="MobiDB-lite"/>
    </source>
</evidence>
<dbReference type="GO" id="GO:0003677">
    <property type="term" value="F:DNA binding"/>
    <property type="evidence" value="ECO:0007669"/>
    <property type="project" value="UniProtKB-KW"/>
</dbReference>
<dbReference type="PANTHER" id="PTHR33375">
    <property type="entry name" value="CHROMOSOME-PARTITIONING PROTEIN PARB-RELATED"/>
    <property type="match status" value="1"/>
</dbReference>
<reference evidence="7 8" key="1">
    <citation type="submission" date="2019-07" db="EMBL/GenBank/DDBJ databases">
        <title>Sphingomonas alkalisoli sp. nov., isolated from rhizosphere soil of Suaedae salsa.</title>
        <authorList>
            <person name="Zhang H."/>
            <person name="Xu L."/>
            <person name="Zhang J.-X."/>
            <person name="Sun J.-Q."/>
        </authorList>
    </citation>
    <scope>NUCLEOTIDE SEQUENCE [LARGE SCALE GENOMIC DNA]</scope>
    <source>
        <strain evidence="7 8">XS-10</strain>
    </source>
</reference>
<comment type="similarity">
    <text evidence="1">Belongs to the ParB family.</text>
</comment>